<reference evidence="2" key="1">
    <citation type="journal article" date="2019" name="Int. J. Syst. Evol. Microbiol.">
        <title>The Global Catalogue of Microorganisms (GCM) 10K type strain sequencing project: providing services to taxonomists for standard genome sequencing and annotation.</title>
        <authorList>
            <consortium name="The Broad Institute Genomics Platform"/>
            <consortium name="The Broad Institute Genome Sequencing Center for Infectious Disease"/>
            <person name="Wu L."/>
            <person name="Ma J."/>
        </authorList>
    </citation>
    <scope>NUCLEOTIDE SEQUENCE [LARGE SCALE GENOMIC DNA]</scope>
    <source>
        <strain evidence="2">CGMCC 4.7396</strain>
    </source>
</reference>
<dbReference type="InterPro" id="IPR029033">
    <property type="entry name" value="His_PPase_superfam"/>
</dbReference>
<dbReference type="SUPFAM" id="SSF53254">
    <property type="entry name" value="Phosphoglycerate mutase-like"/>
    <property type="match status" value="1"/>
</dbReference>
<protein>
    <submittedName>
        <fullName evidence="1">Uncharacterized protein</fullName>
    </submittedName>
</protein>
<proteinExistence type="predicted"/>
<name>A0ABV7Q967_9ACTN</name>
<dbReference type="Proteomes" id="UP001595712">
    <property type="component" value="Unassembled WGS sequence"/>
</dbReference>
<dbReference type="EMBL" id="JBHRWO010000021">
    <property type="protein sequence ID" value="MFC3495662.1"/>
    <property type="molecule type" value="Genomic_DNA"/>
</dbReference>
<keyword evidence="2" id="KW-1185">Reference proteome</keyword>
<accession>A0ABV7Q967</accession>
<gene>
    <name evidence="1" type="ORF">ACFO8M_24545</name>
</gene>
<sequence>MTTFEFEAVFLARYGQTQWNTAGRKQGQLDSALLHDPASTFRGPALWFGQDVQTQF</sequence>
<organism evidence="1 2">
    <name type="scientific">Glycomyces rhizosphaerae</name>
    <dbReference type="NCBI Taxonomy" id="2054422"/>
    <lineage>
        <taxon>Bacteria</taxon>
        <taxon>Bacillati</taxon>
        <taxon>Actinomycetota</taxon>
        <taxon>Actinomycetes</taxon>
        <taxon>Glycomycetales</taxon>
        <taxon>Glycomycetaceae</taxon>
        <taxon>Glycomyces</taxon>
    </lineage>
</organism>
<evidence type="ECO:0000313" key="1">
    <source>
        <dbReference type="EMBL" id="MFC3495662.1"/>
    </source>
</evidence>
<evidence type="ECO:0000313" key="2">
    <source>
        <dbReference type="Proteomes" id="UP001595712"/>
    </source>
</evidence>
<comment type="caution">
    <text evidence="1">The sequence shown here is derived from an EMBL/GenBank/DDBJ whole genome shotgun (WGS) entry which is preliminary data.</text>
</comment>
<dbReference type="RefSeq" id="WP_387980408.1">
    <property type="nucleotide sequence ID" value="NZ_JBHRWO010000021.1"/>
</dbReference>